<reference evidence="2" key="1">
    <citation type="journal article" date="2007" name="PLoS ONE">
        <title>The first genome sequence of an elite grapevine cultivar (Pinot noir Vitis vinifera L.): coping with a highly heterozygous genome.</title>
        <authorList>
            <person name="Velasco R."/>
            <person name="Zharkikh A."/>
            <person name="Troggio M."/>
            <person name="Cartwright D.A."/>
            <person name="Cestaro A."/>
            <person name="Pruss D."/>
            <person name="Pindo M."/>
            <person name="FitzGerald L.M."/>
            <person name="Vezzulli S."/>
            <person name="Reid J."/>
            <person name="Malacarne G."/>
            <person name="Iliev D."/>
            <person name="Coppola G."/>
            <person name="Wardell B."/>
            <person name="Micheletti D."/>
            <person name="Macalma T."/>
            <person name="Facci M."/>
            <person name="Mitchell J.T."/>
            <person name="Perazzolli M."/>
            <person name="Eldredge G."/>
            <person name="Gatto P."/>
            <person name="Oyzerski R."/>
            <person name="Moretto M."/>
            <person name="Gutin N."/>
            <person name="Stefanini M."/>
            <person name="Chen Y."/>
            <person name="Segala C."/>
            <person name="Davenport C."/>
            <person name="Dematte L."/>
            <person name="Mraz A."/>
            <person name="Battilana J."/>
            <person name="Stormo K."/>
            <person name="Costa F."/>
            <person name="Tao Q."/>
            <person name="Si-Ammour A."/>
            <person name="Harkins T."/>
            <person name="Lackey A."/>
            <person name="Perbost C."/>
            <person name="Taillon B."/>
            <person name="Stella A."/>
            <person name="Solovyev V."/>
            <person name="Fawcett J.A."/>
            <person name="Sterck L."/>
            <person name="Vandepoele K."/>
            <person name="Grando S.M."/>
            <person name="Toppo S."/>
            <person name="Moser C."/>
            <person name="Lanchbury J."/>
            <person name="Bogden R."/>
            <person name="Skolnick M."/>
            <person name="Sgaramella V."/>
            <person name="Bhatnagar S.K."/>
            <person name="Fontana P."/>
            <person name="Gutin A."/>
            <person name="Van de Peer Y."/>
            <person name="Salamini F."/>
            <person name="Viola R."/>
        </authorList>
    </citation>
    <scope>NUCLEOTIDE SEQUENCE</scope>
</reference>
<evidence type="ECO:0000256" key="1">
    <source>
        <dbReference type="SAM" id="MobiDB-lite"/>
    </source>
</evidence>
<feature type="region of interest" description="Disordered" evidence="1">
    <location>
        <begin position="121"/>
        <end position="142"/>
    </location>
</feature>
<organism evidence="2">
    <name type="scientific">Vitis vinifera</name>
    <name type="common">Grape</name>
    <dbReference type="NCBI Taxonomy" id="29760"/>
    <lineage>
        <taxon>Eukaryota</taxon>
        <taxon>Viridiplantae</taxon>
        <taxon>Streptophyta</taxon>
        <taxon>Embryophyta</taxon>
        <taxon>Tracheophyta</taxon>
        <taxon>Spermatophyta</taxon>
        <taxon>Magnoliopsida</taxon>
        <taxon>eudicotyledons</taxon>
        <taxon>Gunneridae</taxon>
        <taxon>Pentapetalae</taxon>
        <taxon>rosids</taxon>
        <taxon>Vitales</taxon>
        <taxon>Vitaceae</taxon>
        <taxon>Viteae</taxon>
        <taxon>Vitis</taxon>
    </lineage>
</organism>
<gene>
    <name evidence="2" type="ORF">VITISV_039194</name>
</gene>
<dbReference type="EMBL" id="AM428520">
    <property type="protein sequence ID" value="CAN64629.1"/>
    <property type="molecule type" value="Genomic_DNA"/>
</dbReference>
<accession>A5AK06</accession>
<proteinExistence type="predicted"/>
<evidence type="ECO:0000313" key="2">
    <source>
        <dbReference type="EMBL" id="CAN64629.1"/>
    </source>
</evidence>
<sequence>MPREGSWEPQSGSQLRSPVKIARCCEIISQPSWVSAKSHRHHFSPAKWLLKHPEACYRHWEIFSIRFLLSKSQNTPCINFVDHFLNQGAPAKHKSAETPIGHESNGAVAGERTSNQMVPLPLPLLGTNHQVGGGRPHGCHQP</sequence>
<name>A5AK06_VITVI</name>
<dbReference type="AlphaFoldDB" id="A5AK06"/>
<protein>
    <submittedName>
        <fullName evidence="2">Uncharacterized protein</fullName>
    </submittedName>
</protein>